<dbReference type="RefSeq" id="WP_013478093.1">
    <property type="nucleotide sequence ID" value="NC_014816.1"/>
</dbReference>
<evidence type="ECO:0000313" key="1">
    <source>
        <dbReference type="EMBL" id="ADU12259.1"/>
    </source>
</evidence>
<reference evidence="2" key="1">
    <citation type="submission" date="2010-12" db="EMBL/GenBank/DDBJ databases">
        <title>Complete sequence of chromosome 1 of Asticcacaulis excentricus CB 48.</title>
        <authorList>
            <consortium name="US DOE Joint Genome Institute"/>
            <person name="Lucas S."/>
            <person name="Copeland A."/>
            <person name="Lapidus A."/>
            <person name="Cheng J.-F."/>
            <person name="Bruce D."/>
            <person name="Goodwin L."/>
            <person name="Pitluck S."/>
            <person name="Teshima H."/>
            <person name="Davenport K."/>
            <person name="Detter J.C."/>
            <person name="Han C."/>
            <person name="Tapia R."/>
            <person name="Land M."/>
            <person name="Hauser L."/>
            <person name="Jeffries C."/>
            <person name="Kyrpides N."/>
            <person name="Ivanova N."/>
            <person name="Ovchinnikova G."/>
            <person name="Brun Y.V."/>
            <person name="Woyke T."/>
        </authorList>
    </citation>
    <scope>NUCLEOTIDE SEQUENCE [LARGE SCALE GENOMIC DNA]</scope>
    <source>
        <strain evidence="2">ATCC 15261 / DSM 4724 / KCTC 12464 / NCIMB 9791 / VKM B-1370 / CB 48</strain>
    </source>
</reference>
<dbReference type="STRING" id="573065.Astex_0571"/>
<sequence>MRFSSAVASVCGLFAGALVLVLATSGEVKGQTSPSPVGEDRALDCAAALAGVALAFKLNEPDKLPPIMADLEAWIGKLGKSRQGEIVPHFKKMDAQYGSHWSIDTAISCRNELHNATPAQCLQVIKERQDQAIWYFKAAAEQAKLGRAIGGHIGYAEQDIRLGCKHIDYARAWLREKNCDARSIEVMEETWRNYVLDVPGEKGSARLACIGNGN</sequence>
<dbReference type="KEGG" id="aex:Astex_0571"/>
<protein>
    <submittedName>
        <fullName evidence="1">Uncharacterized protein</fullName>
    </submittedName>
</protein>
<dbReference type="AlphaFoldDB" id="E8RQZ6"/>
<evidence type="ECO:0000313" key="2">
    <source>
        <dbReference type="Proteomes" id="UP000001492"/>
    </source>
</evidence>
<dbReference type="HOGENOM" id="CLU_1286576_0_0_5"/>
<dbReference type="Proteomes" id="UP000001492">
    <property type="component" value="Chromosome 1"/>
</dbReference>
<proteinExistence type="predicted"/>
<gene>
    <name evidence="1" type="ordered locus">Astex_0571</name>
</gene>
<name>E8RQZ6_ASTEC</name>
<accession>E8RQZ6</accession>
<dbReference type="EMBL" id="CP002395">
    <property type="protein sequence ID" value="ADU12259.1"/>
    <property type="molecule type" value="Genomic_DNA"/>
</dbReference>
<organism evidence="1 2">
    <name type="scientific">Asticcacaulis excentricus (strain ATCC 15261 / DSM 4724 / KCTC 12464 / NCIMB 9791 / VKM B-1370 / CB 48)</name>
    <dbReference type="NCBI Taxonomy" id="573065"/>
    <lineage>
        <taxon>Bacteria</taxon>
        <taxon>Pseudomonadati</taxon>
        <taxon>Pseudomonadota</taxon>
        <taxon>Alphaproteobacteria</taxon>
        <taxon>Caulobacterales</taxon>
        <taxon>Caulobacteraceae</taxon>
        <taxon>Asticcacaulis</taxon>
    </lineage>
</organism>
<keyword evidence="2" id="KW-1185">Reference proteome</keyword>